<name>M9LBU4_PAEPP</name>
<reference evidence="2 3" key="1">
    <citation type="submission" date="2012-10" db="EMBL/GenBank/DDBJ databases">
        <title>Draft Genome Sequence of Paenibacillus popilliae ATCC 14706T.</title>
        <authorList>
            <person name="Iiyama K."/>
            <person name="Mori K."/>
            <person name="Mon H."/>
            <person name="Chieda Y."/>
            <person name="Lee J.M."/>
            <person name="Kusakabe T."/>
            <person name="Tashiro K."/>
            <person name="Asano S."/>
            <person name="Yasunaga-Aoki C."/>
            <person name="Shimizu S."/>
        </authorList>
    </citation>
    <scope>NUCLEOTIDE SEQUENCE [LARGE SCALE GENOMIC DNA]</scope>
    <source>
        <strain evidence="2 3">ATCC 14706</strain>
    </source>
</reference>
<organism evidence="2 3">
    <name type="scientific">Paenibacillus popilliae ATCC 14706</name>
    <dbReference type="NCBI Taxonomy" id="1212764"/>
    <lineage>
        <taxon>Bacteria</taxon>
        <taxon>Bacillati</taxon>
        <taxon>Bacillota</taxon>
        <taxon>Bacilli</taxon>
        <taxon>Bacillales</taxon>
        <taxon>Paenibacillaceae</taxon>
        <taxon>Paenibacillus</taxon>
    </lineage>
</organism>
<evidence type="ECO:0000313" key="2">
    <source>
        <dbReference type="EMBL" id="GAC43407.1"/>
    </source>
</evidence>
<comment type="caution">
    <text evidence="2">The sequence shown here is derived from an EMBL/GenBank/DDBJ whole genome shotgun (WGS) entry which is preliminary data.</text>
</comment>
<evidence type="ECO:0000256" key="1">
    <source>
        <dbReference type="SAM" id="SignalP"/>
    </source>
</evidence>
<protein>
    <submittedName>
        <fullName evidence="2">Predicted membrane-bound mannosyltransferase</fullName>
    </submittedName>
</protein>
<dbReference type="GO" id="GO:0016757">
    <property type="term" value="F:glycosyltransferase activity"/>
    <property type="evidence" value="ECO:0007669"/>
    <property type="project" value="UniProtKB-KW"/>
</dbReference>
<dbReference type="RefSeq" id="WP_006287058.1">
    <property type="nucleotide sequence ID" value="NZ_BALG01000213.1"/>
</dbReference>
<proteinExistence type="predicted"/>
<evidence type="ECO:0000313" key="3">
    <source>
        <dbReference type="Proteomes" id="UP000029453"/>
    </source>
</evidence>
<gene>
    <name evidence="2" type="ORF">PPOP_2774</name>
</gene>
<keyword evidence="2" id="KW-0328">Glycosyltransferase</keyword>
<keyword evidence="1" id="KW-0732">Signal</keyword>
<accession>M9LBU4</accession>
<dbReference type="Proteomes" id="UP000029453">
    <property type="component" value="Unassembled WGS sequence"/>
</dbReference>
<sequence length="90" mass="10306">MIKKMISSLFACAMIFSLFGSVYASPIGVEQSQSLACFISAQEEITQFQEVTPSNSHVIRKRADSITQRMAQAREFQRMLQKERENRKKS</sequence>
<keyword evidence="2" id="KW-0808">Transferase</keyword>
<keyword evidence="3" id="KW-1185">Reference proteome</keyword>
<feature type="signal peptide" evidence="1">
    <location>
        <begin position="1"/>
        <end position="24"/>
    </location>
</feature>
<feature type="chain" id="PRO_5004100105" evidence="1">
    <location>
        <begin position="25"/>
        <end position="90"/>
    </location>
</feature>
<dbReference type="AlphaFoldDB" id="M9LBU4"/>
<dbReference type="EMBL" id="BALG01000213">
    <property type="protein sequence ID" value="GAC43407.1"/>
    <property type="molecule type" value="Genomic_DNA"/>
</dbReference>